<evidence type="ECO:0000313" key="2">
    <source>
        <dbReference type="EMBL" id="HJC85758.1"/>
    </source>
</evidence>
<evidence type="ECO:0000313" key="3">
    <source>
        <dbReference type="Proteomes" id="UP000823858"/>
    </source>
</evidence>
<dbReference type="EMBL" id="DWVP01000022">
    <property type="protein sequence ID" value="HJC85758.1"/>
    <property type="molecule type" value="Genomic_DNA"/>
</dbReference>
<evidence type="ECO:0000256" key="1">
    <source>
        <dbReference type="SAM" id="Phobius"/>
    </source>
</evidence>
<organism evidence="2 3">
    <name type="scientific">Candidatus Corynebacterium faecigallinarum</name>
    <dbReference type="NCBI Taxonomy" id="2838528"/>
    <lineage>
        <taxon>Bacteria</taxon>
        <taxon>Bacillati</taxon>
        <taxon>Actinomycetota</taxon>
        <taxon>Actinomycetes</taxon>
        <taxon>Mycobacteriales</taxon>
        <taxon>Corynebacteriaceae</taxon>
        <taxon>Corynebacterium</taxon>
    </lineage>
</organism>
<sequence>MAHYDLYQSLRLDRQASTADLARDLDDRLSSAAPDDAGMIDQLTTARAILGDDTRRGLYDQRLDDPNAAEIDIDSLHELAALNVAGSASAGAGASAAAVGVSGTGRGQQFQQQAGQFARTAGAKTAEATHQVQDSFKQSKGLAIGITALVTAVVVLLGGWGIGKIFGGDGQPDFSDAQKTVNTFLGQKSADDLRNWLNDNTVHQNREDILRAMGADEDAYDSFSGMDSFFDASSLEAGAGMSFEQQAIYFGADVDEIYEEAEDEGFSRDEVDSMVIIGIKDGSDNYKGEITLVKKDGDYKIIDVTKSYSASDYE</sequence>
<gene>
    <name evidence="2" type="ORF">H9751_09470</name>
</gene>
<keyword evidence="1" id="KW-0472">Membrane</keyword>
<comment type="caution">
    <text evidence="2">The sequence shown here is derived from an EMBL/GenBank/DDBJ whole genome shotgun (WGS) entry which is preliminary data.</text>
</comment>
<accession>A0A9D2QEJ9</accession>
<protein>
    <recommendedName>
        <fullName evidence="4">J domain-containing protein</fullName>
    </recommendedName>
</protein>
<reference evidence="2" key="1">
    <citation type="journal article" date="2021" name="PeerJ">
        <title>Extensive microbial diversity within the chicken gut microbiome revealed by metagenomics and culture.</title>
        <authorList>
            <person name="Gilroy R."/>
            <person name="Ravi A."/>
            <person name="Getino M."/>
            <person name="Pursley I."/>
            <person name="Horton D.L."/>
            <person name="Alikhan N.F."/>
            <person name="Baker D."/>
            <person name="Gharbi K."/>
            <person name="Hall N."/>
            <person name="Watson M."/>
            <person name="Adriaenssens E.M."/>
            <person name="Foster-Nyarko E."/>
            <person name="Jarju S."/>
            <person name="Secka A."/>
            <person name="Antonio M."/>
            <person name="Oren A."/>
            <person name="Chaudhuri R.R."/>
            <person name="La Ragione R."/>
            <person name="Hildebrand F."/>
            <person name="Pallen M.J."/>
        </authorList>
    </citation>
    <scope>NUCLEOTIDE SEQUENCE</scope>
    <source>
        <strain evidence="2">ChiHjej13B12-4958</strain>
    </source>
</reference>
<dbReference type="AlphaFoldDB" id="A0A9D2QEJ9"/>
<proteinExistence type="predicted"/>
<keyword evidence="1" id="KW-0812">Transmembrane</keyword>
<feature type="transmembrane region" description="Helical" evidence="1">
    <location>
        <begin position="141"/>
        <end position="162"/>
    </location>
</feature>
<keyword evidence="1" id="KW-1133">Transmembrane helix</keyword>
<evidence type="ECO:0008006" key="4">
    <source>
        <dbReference type="Google" id="ProtNLM"/>
    </source>
</evidence>
<name>A0A9D2QEJ9_9CORY</name>
<dbReference type="Proteomes" id="UP000823858">
    <property type="component" value="Unassembled WGS sequence"/>
</dbReference>
<reference evidence="2" key="2">
    <citation type="submission" date="2021-04" db="EMBL/GenBank/DDBJ databases">
        <authorList>
            <person name="Gilroy R."/>
        </authorList>
    </citation>
    <scope>NUCLEOTIDE SEQUENCE</scope>
    <source>
        <strain evidence="2">ChiHjej13B12-4958</strain>
    </source>
</reference>